<accession>A0A1H6BM86</accession>
<evidence type="ECO:0000256" key="4">
    <source>
        <dbReference type="ARBA" id="ARBA00022801"/>
    </source>
</evidence>
<keyword evidence="4 5" id="KW-0378">Hydrolase</keyword>
<dbReference type="HAMAP" id="MF_00265">
    <property type="entry name" value="VapC_Nob1"/>
    <property type="match status" value="1"/>
</dbReference>
<evidence type="ECO:0000256" key="3">
    <source>
        <dbReference type="ARBA" id="ARBA00022723"/>
    </source>
</evidence>
<dbReference type="GO" id="GO:0016787">
    <property type="term" value="F:hydrolase activity"/>
    <property type="evidence" value="ECO:0007669"/>
    <property type="project" value="UniProtKB-KW"/>
</dbReference>
<dbReference type="Pfam" id="PF01850">
    <property type="entry name" value="PIN"/>
    <property type="match status" value="1"/>
</dbReference>
<keyword evidence="8" id="KW-1185">Reference proteome</keyword>
<feature type="domain" description="PIN" evidence="6">
    <location>
        <begin position="3"/>
        <end position="130"/>
    </location>
</feature>
<dbReference type="InterPro" id="IPR022907">
    <property type="entry name" value="VapC_family"/>
</dbReference>
<evidence type="ECO:0000256" key="1">
    <source>
        <dbReference type="ARBA" id="ARBA00022649"/>
    </source>
</evidence>
<dbReference type="Proteomes" id="UP000236743">
    <property type="component" value="Unassembled WGS sequence"/>
</dbReference>
<protein>
    <recommendedName>
        <fullName evidence="5">Ribonuclease VapC</fullName>
        <shortName evidence="5">RNase VapC</shortName>
        <ecNumber evidence="5">3.1.-.-</ecNumber>
    </recommendedName>
    <alternativeName>
        <fullName evidence="5">Toxin VapC</fullName>
    </alternativeName>
</protein>
<dbReference type="SUPFAM" id="SSF88723">
    <property type="entry name" value="PIN domain-like"/>
    <property type="match status" value="1"/>
</dbReference>
<dbReference type="GO" id="GO:0090729">
    <property type="term" value="F:toxin activity"/>
    <property type="evidence" value="ECO:0007669"/>
    <property type="project" value="UniProtKB-KW"/>
</dbReference>
<comment type="function">
    <text evidence="5">Toxic component of a toxin-antitoxin (TA) system. An RNase.</text>
</comment>
<comment type="similarity">
    <text evidence="5">Belongs to the PINc/VapC protein family.</text>
</comment>
<evidence type="ECO:0000259" key="6">
    <source>
        <dbReference type="Pfam" id="PF01850"/>
    </source>
</evidence>
<comment type="cofactor">
    <cofactor evidence="5">
        <name>Mg(2+)</name>
        <dbReference type="ChEBI" id="CHEBI:18420"/>
    </cofactor>
</comment>
<evidence type="ECO:0000313" key="8">
    <source>
        <dbReference type="Proteomes" id="UP000236743"/>
    </source>
</evidence>
<dbReference type="InterPro" id="IPR029060">
    <property type="entry name" value="PIN-like_dom_sf"/>
</dbReference>
<reference evidence="7 8" key="1">
    <citation type="submission" date="2016-10" db="EMBL/GenBank/DDBJ databases">
        <authorList>
            <person name="de Groot N.N."/>
        </authorList>
    </citation>
    <scope>NUCLEOTIDE SEQUENCE [LARGE SCALE GENOMIC DNA]</scope>
    <source>
        <strain evidence="7 8">DSM 26656</strain>
    </source>
</reference>
<keyword evidence="2 5" id="KW-0540">Nuclease</keyword>
<evidence type="ECO:0000256" key="2">
    <source>
        <dbReference type="ARBA" id="ARBA00022722"/>
    </source>
</evidence>
<dbReference type="OrthoDB" id="7204339at2"/>
<dbReference type="CDD" id="cd09874">
    <property type="entry name" value="PIN_MT3492-like"/>
    <property type="match status" value="1"/>
</dbReference>
<dbReference type="EC" id="3.1.-.-" evidence="5"/>
<dbReference type="InterPro" id="IPR002716">
    <property type="entry name" value="PIN_dom"/>
</dbReference>
<feature type="binding site" evidence="5">
    <location>
        <position position="106"/>
    </location>
    <ligand>
        <name>Mg(2+)</name>
        <dbReference type="ChEBI" id="CHEBI:18420"/>
    </ligand>
</feature>
<evidence type="ECO:0000256" key="5">
    <source>
        <dbReference type="HAMAP-Rule" id="MF_00265"/>
    </source>
</evidence>
<dbReference type="AlphaFoldDB" id="A0A1H6BM86"/>
<keyword evidence="1 5" id="KW-1277">Toxin-antitoxin system</keyword>
<proteinExistence type="inferred from homology"/>
<feature type="binding site" evidence="5">
    <location>
        <position position="6"/>
    </location>
    <ligand>
        <name>Mg(2+)</name>
        <dbReference type="ChEBI" id="CHEBI:18420"/>
    </ligand>
</feature>
<sequence>MKIYIDTSVLVSALTEEAETTRTQQWLHDQEPDTLLISEWVASEFSAALSIKVRNRKIEADMRDRALTAFRRLSAEVFEVLPVRSLHFQRSAHFADQDALGLRAGDALHLAIASDCEALLCTLDRRLAEAGLRLGLKTQLL</sequence>
<keyword evidence="3 5" id="KW-0479">Metal-binding</keyword>
<gene>
    <name evidence="5" type="primary">vapC</name>
    <name evidence="7" type="ORF">SAMN04488115_107343</name>
</gene>
<dbReference type="GO" id="GO:0000287">
    <property type="term" value="F:magnesium ion binding"/>
    <property type="evidence" value="ECO:0007669"/>
    <property type="project" value="UniProtKB-UniRule"/>
</dbReference>
<evidence type="ECO:0000313" key="7">
    <source>
        <dbReference type="EMBL" id="SEG61517.1"/>
    </source>
</evidence>
<name>A0A1H6BM86_9HYPH</name>
<dbReference type="GO" id="GO:0004540">
    <property type="term" value="F:RNA nuclease activity"/>
    <property type="evidence" value="ECO:0007669"/>
    <property type="project" value="InterPro"/>
</dbReference>
<dbReference type="EMBL" id="FNUY01000007">
    <property type="protein sequence ID" value="SEG61517.1"/>
    <property type="molecule type" value="Genomic_DNA"/>
</dbReference>
<keyword evidence="5" id="KW-0460">Magnesium</keyword>
<organism evidence="7 8">
    <name type="scientific">Bosea lathyri</name>
    <dbReference type="NCBI Taxonomy" id="1036778"/>
    <lineage>
        <taxon>Bacteria</taxon>
        <taxon>Pseudomonadati</taxon>
        <taxon>Pseudomonadota</taxon>
        <taxon>Alphaproteobacteria</taxon>
        <taxon>Hyphomicrobiales</taxon>
        <taxon>Boseaceae</taxon>
        <taxon>Bosea</taxon>
    </lineage>
</organism>
<dbReference type="Gene3D" id="3.40.50.1010">
    <property type="entry name" value="5'-nuclease"/>
    <property type="match status" value="1"/>
</dbReference>
<keyword evidence="5" id="KW-0800">Toxin</keyword>